<evidence type="ECO:0000256" key="1">
    <source>
        <dbReference type="ARBA" id="ARBA00022482"/>
    </source>
</evidence>
<keyword evidence="2 12" id="KW-0945">Host-virus interaction</keyword>
<keyword evidence="3 12" id="KW-1090">Inhibition of host innate immune response by virus</keyword>
<dbReference type="GO" id="GO:0039548">
    <property type="term" value="P:symbiont-mediated suppression of host cytoplasmic pattern recognition receptor signaling pathway via inhibition of IRF3 activity"/>
    <property type="evidence" value="ECO:0007669"/>
    <property type="project" value="UniProtKB-UniRule"/>
</dbReference>
<evidence type="ECO:0000256" key="9">
    <source>
        <dbReference type="ARBA" id="ARBA00023200"/>
    </source>
</evidence>
<sequence length="486" mass="57279">MATFKDACYQYKKLNKLNNAVLKLGANDVWRPSTLTKCKGWCLDCCQHTDLTYCQGCLIYHVCEWCSQYSRCFLDNDPHLLRMRTFRNEITKSDLENLINMYNTLFPINQKIVNKFANTIKQHKCRNEYLIQWYNHFLMPITLQSLSIELDGDVYYIFGYYDSMRDINQTPFSFTNLIDMYDKLLLDNVNFNRMSFLPVALQQEYALRYFSKSRFISEKRKCISDLHFSTNVIENLHNPSFKIQITRNCSELSSDWNKACNLIRNISNYFDILKSSHTESYNVSPRCRVFTQYKLKIASKLIKPNYVASNHNSLATEVHNCKWCSINNNSIVWTDFRIKNVYNDIFNFIRALVKSNLYVGHCSSEEKIYEPIKDILNVCDDEKWKMAVTEIFNCLEPVELDTVKYVLFNHEVNWDVINLLVQSVGKVPQILTLNDIIIIMKSIIYEWFDIRYMRNTPMTTFTVDKLRQLCTGVKTVDYDSGISDVE</sequence>
<feature type="short sequence motif" description="IKBKB-like degron (ILD) motif" evidence="12">
    <location>
        <begin position="479"/>
        <end position="483"/>
    </location>
</feature>
<feature type="region of interest" description="RNA-binding" evidence="12">
    <location>
        <begin position="1"/>
        <end position="81"/>
    </location>
</feature>
<dbReference type="InterPro" id="IPR002148">
    <property type="entry name" value="Rotavirus_NSP1"/>
</dbReference>
<evidence type="ECO:0000256" key="6">
    <source>
        <dbReference type="ARBA" id="ARBA00022884"/>
    </source>
</evidence>
<keyword evidence="10 12" id="KW-0922">Interferon antiviral system evasion</keyword>
<evidence type="ECO:0000256" key="11">
    <source>
        <dbReference type="ARBA" id="ARBA00023280"/>
    </source>
</evidence>
<protein>
    <recommendedName>
        <fullName evidence="12">Non-structural protein 1</fullName>
        <shortName evidence="12">NSP1</shortName>
    </recommendedName>
    <alternativeName>
        <fullName evidence="12">NCVP2</fullName>
    </alternativeName>
    <alternativeName>
        <fullName evidence="12">Non-structural RNA-binding protein 53</fullName>
        <shortName evidence="12">NS53</shortName>
    </alternativeName>
</protein>
<evidence type="ECO:0000256" key="5">
    <source>
        <dbReference type="ARBA" id="ARBA00022811"/>
    </source>
</evidence>
<evidence type="ECO:0000256" key="3">
    <source>
        <dbReference type="ARBA" id="ARBA00022632"/>
    </source>
</evidence>
<comment type="subcellular location">
    <subcellularLocation>
        <location evidence="12 13">Host cytoplasm</location>
        <location evidence="12 13">Host cytoskeleton</location>
    </subcellularLocation>
</comment>
<keyword evidence="4 12" id="KW-0479">Metal-binding</keyword>
<comment type="domain">
    <text evidence="12 13">The integrity of the zinc-binding domain in NSP1 is important for degradation of host IRF3.</text>
</comment>
<proteinExistence type="inferred from homology"/>
<feature type="region of interest" description="Interaction with host IRF3" evidence="12">
    <location>
        <begin position="317"/>
        <end position="486"/>
    </location>
</feature>
<name>A0A858B0G8_9REOV</name>
<keyword evidence="9 12" id="KW-1035">Host cytoplasm</keyword>
<dbReference type="GO" id="GO:0085034">
    <property type="term" value="P:symbiont-mediated suppression of host NF-kappaB cascade"/>
    <property type="evidence" value="ECO:0007669"/>
    <property type="project" value="UniProtKB-UniRule"/>
</dbReference>
<dbReference type="GO" id="GO:0044163">
    <property type="term" value="C:host cytoskeleton"/>
    <property type="evidence" value="ECO:0007669"/>
    <property type="project" value="UniProtKB-SubCell"/>
</dbReference>
<dbReference type="Pfam" id="PF00981">
    <property type="entry name" value="Rota_NS53"/>
    <property type="match status" value="1"/>
</dbReference>
<dbReference type="GO" id="GO:0046872">
    <property type="term" value="F:metal ion binding"/>
    <property type="evidence" value="ECO:0007669"/>
    <property type="project" value="UniProtKB-UniRule"/>
</dbReference>
<reference evidence="14" key="1">
    <citation type="submission" date="2019-09" db="EMBL/GenBank/DDBJ databases">
        <title>Comparative genomic analysis of genogroup 1 and genogroup 2 rotaviruses circulating in seven US cities, 2013-2016.</title>
        <authorList>
            <person name="Esona M."/>
            <person name="Gautam R."/>
            <person name="Bowen M.D."/>
        </authorList>
    </citation>
    <scope>NUCLEOTIDE SEQUENCE</scope>
    <source>
        <strain evidence="14">RVA/Human-wt/USA/2014746684/2014/G1P[4]</strain>
    </source>
</reference>
<dbReference type="HAMAP" id="MF_04088">
    <property type="entry name" value="ROTA_NSP1"/>
    <property type="match status" value="1"/>
</dbReference>
<evidence type="ECO:0000256" key="12">
    <source>
        <dbReference type="HAMAP-Rule" id="MF_04088"/>
    </source>
</evidence>
<evidence type="ECO:0000256" key="7">
    <source>
        <dbReference type="ARBA" id="ARBA00022931"/>
    </source>
</evidence>
<evidence type="ECO:0000313" key="14">
    <source>
        <dbReference type="EMBL" id="QHX60414.1"/>
    </source>
</evidence>
<gene>
    <name evidence="14" type="primary">NSP1</name>
</gene>
<keyword evidence="5 12" id="KW-1093">Inhibition of host IRF7 by virus</keyword>
<dbReference type="EMBL" id="MN479483">
    <property type="protein sequence ID" value="QHX60414.1"/>
    <property type="molecule type" value="Genomic_RNA"/>
</dbReference>
<evidence type="ECO:0000256" key="2">
    <source>
        <dbReference type="ARBA" id="ARBA00022581"/>
    </source>
</evidence>
<accession>A0A858B0G8</accession>
<keyword evidence="11 12" id="KW-0899">Viral immunoevasion</keyword>
<dbReference type="GO" id="GO:0003723">
    <property type="term" value="F:RNA binding"/>
    <property type="evidence" value="ECO:0007669"/>
    <property type="project" value="UniProtKB-UniRule"/>
</dbReference>
<organism evidence="14">
    <name type="scientific">Human rotavirus A</name>
    <dbReference type="NCBI Taxonomy" id="10941"/>
    <lineage>
        <taxon>Viruses</taxon>
        <taxon>Riboviria</taxon>
        <taxon>Orthornavirae</taxon>
        <taxon>Duplornaviricota</taxon>
        <taxon>Resentoviricetes</taxon>
        <taxon>Reovirales</taxon>
        <taxon>Sedoreoviridae</taxon>
        <taxon>Rotavirus</taxon>
        <taxon>Rotavirus alphagastroenteritidis</taxon>
        <taxon>Rotavirus A</taxon>
    </lineage>
</organism>
<evidence type="ECO:0000256" key="8">
    <source>
        <dbReference type="ARBA" id="ARBA00023111"/>
    </source>
</evidence>
<comment type="subunit">
    <text evidence="12">Interacts (via C-terminus) with host IRF3; this interaction leads to IRF3 degradation. Interacts with host IRF7; this interaction leads to IRF7 degradation. Interacts with host CUL1 and CUL3. Interacts with host BTRC.</text>
</comment>
<comment type="function">
    <text evidence="12">Plays a role in the inhibition of host innate immunity by inducing the degradation of key host factors required to activate interferon production such as IRF3, IRF5 or IRF7. Associates with components of cullin RING ligases (CRLs) including CUL1 or CUL3, which are essential multisubunit ubiquitination complexes, to modulate their activities. Recognizes the host NF-kappa-B regulator BTRC through the presence of a DSGXS motif in the C-terminal substrate recognition domain.</text>
</comment>
<evidence type="ECO:0000256" key="4">
    <source>
        <dbReference type="ARBA" id="ARBA00022723"/>
    </source>
</evidence>
<comment type="PTM">
    <text evidence="12">The C-terminal region is phosphorylated by host CKII/CSNK2A1. Phosphorylation of the DSGXS motif is essential for host NF-kappa-B inhibition.</text>
</comment>
<keyword evidence="7 12" id="KW-1092">Inhibition of host IRF3 by virus</keyword>
<dbReference type="GO" id="GO:0030430">
    <property type="term" value="C:host cell cytoplasm"/>
    <property type="evidence" value="ECO:0007669"/>
    <property type="project" value="UniProtKB-UniRule"/>
</dbReference>
<keyword evidence="8 12" id="KW-1037">Host cytoskeleton</keyword>
<keyword evidence="12" id="KW-0597">Phosphoprotein</keyword>
<keyword evidence="1 12" id="KW-1113">Inhibition of host RLR pathway by virus</keyword>
<feature type="region of interest" description="Zinc-binding domain" evidence="12">
    <location>
        <begin position="42"/>
        <end position="79"/>
    </location>
</feature>
<keyword evidence="12" id="KW-1100">Inhibition of host NF-kappa-B by virus</keyword>
<evidence type="ECO:0000256" key="10">
    <source>
        <dbReference type="ARBA" id="ARBA00023258"/>
    </source>
</evidence>
<dbReference type="GO" id="GO:0039557">
    <property type="term" value="P:symbiont-mediated suppression of host cytoplasmic pattern recognition receptor signaling pathway via inhibition of IRF7 activity"/>
    <property type="evidence" value="ECO:0007669"/>
    <property type="project" value="UniProtKB-UniRule"/>
</dbReference>
<evidence type="ECO:0000256" key="13">
    <source>
        <dbReference type="RuleBase" id="RU361227"/>
    </source>
</evidence>
<keyword evidence="6 12" id="KW-0694">RNA-binding</keyword>
<comment type="similarity">
    <text evidence="12 13">Belongs to the rotavirus NSP1 family.</text>
</comment>
<comment type="caution">
    <text evidence="12">Lacks conserved residue(s) required for the propagation of feature annotation.</text>
</comment>